<dbReference type="AlphaFoldDB" id="A0A9R1A9G1"/>
<protein>
    <submittedName>
        <fullName evidence="1">Uncharacterized protein</fullName>
    </submittedName>
</protein>
<name>A0A9R1A9G1_TRITD</name>
<dbReference type="Proteomes" id="UP000324705">
    <property type="component" value="Chromosome 7B"/>
</dbReference>
<dbReference type="Gramene" id="TRITD7Bv1G193200.1">
    <property type="protein sequence ID" value="TRITD7Bv1G193200.1"/>
    <property type="gene ID" value="TRITD7Bv1G193200"/>
</dbReference>
<dbReference type="EMBL" id="LT934124">
    <property type="protein sequence ID" value="VAI91911.1"/>
    <property type="molecule type" value="Genomic_DNA"/>
</dbReference>
<proteinExistence type="predicted"/>
<organism evidence="1 2">
    <name type="scientific">Triticum turgidum subsp. durum</name>
    <name type="common">Durum wheat</name>
    <name type="synonym">Triticum durum</name>
    <dbReference type="NCBI Taxonomy" id="4567"/>
    <lineage>
        <taxon>Eukaryota</taxon>
        <taxon>Viridiplantae</taxon>
        <taxon>Streptophyta</taxon>
        <taxon>Embryophyta</taxon>
        <taxon>Tracheophyta</taxon>
        <taxon>Spermatophyta</taxon>
        <taxon>Magnoliopsida</taxon>
        <taxon>Liliopsida</taxon>
        <taxon>Poales</taxon>
        <taxon>Poaceae</taxon>
        <taxon>BOP clade</taxon>
        <taxon>Pooideae</taxon>
        <taxon>Triticodae</taxon>
        <taxon>Triticeae</taxon>
        <taxon>Triticinae</taxon>
        <taxon>Triticum</taxon>
    </lineage>
</organism>
<reference evidence="1 2" key="1">
    <citation type="submission" date="2017-09" db="EMBL/GenBank/DDBJ databases">
        <authorList>
            <consortium name="International Durum Wheat Genome Sequencing Consortium (IDWGSC)"/>
            <person name="Milanesi L."/>
        </authorList>
    </citation>
    <scope>NUCLEOTIDE SEQUENCE [LARGE SCALE GENOMIC DNA]</scope>
    <source>
        <strain evidence="2">cv. Svevo</strain>
    </source>
</reference>
<evidence type="ECO:0000313" key="1">
    <source>
        <dbReference type="EMBL" id="VAI91911.1"/>
    </source>
</evidence>
<accession>A0A9R1A9G1</accession>
<sequence length="116" mass="13226">MTQQPWTPHLLGNVAATDWYLLDGNSKLHVHWENHDESLMNTVKDEKANSLIPRAVRDFVLPAGFLVSCRFLHKRSLLQSWRLTLCLSLHAIGIPNKLDRMDQSHVGYIKSSKGIP</sequence>
<keyword evidence="2" id="KW-1185">Reference proteome</keyword>
<gene>
    <name evidence="1" type="ORF">TRITD_7Bv1G193200</name>
</gene>
<evidence type="ECO:0000313" key="2">
    <source>
        <dbReference type="Proteomes" id="UP000324705"/>
    </source>
</evidence>